<keyword evidence="5" id="KW-0812">Transmembrane</keyword>
<accession>A0A168EWR7</accession>
<dbReference type="AlphaFoldDB" id="A0A168EWR7"/>
<dbReference type="OrthoDB" id="9813368at2"/>
<dbReference type="PANTHER" id="PTHR47053:SF5">
    <property type="entry name" value="BIFUNCTIONAL MURAMIDASE_DL-ENDOPEPTIDASE CWLT"/>
    <property type="match status" value="1"/>
</dbReference>
<gene>
    <name evidence="7" type="ORF">AWU65_02635</name>
</gene>
<evidence type="ECO:0000256" key="4">
    <source>
        <dbReference type="ARBA" id="ARBA00022807"/>
    </source>
</evidence>
<dbReference type="PROSITE" id="PS51935">
    <property type="entry name" value="NLPC_P60"/>
    <property type="match status" value="1"/>
</dbReference>
<organism evidence="7 8">
    <name type="scientific">Paenibacillus glucanolyticus</name>
    <dbReference type="NCBI Taxonomy" id="59843"/>
    <lineage>
        <taxon>Bacteria</taxon>
        <taxon>Bacillati</taxon>
        <taxon>Bacillota</taxon>
        <taxon>Bacilli</taxon>
        <taxon>Bacillales</taxon>
        <taxon>Paenibacillaceae</taxon>
        <taxon>Paenibacillus</taxon>
    </lineage>
</organism>
<keyword evidence="5" id="KW-1133">Transmembrane helix</keyword>
<dbReference type="InterPro" id="IPR051202">
    <property type="entry name" value="Peptidase_C40"/>
</dbReference>
<sequence length="619" mass="68056">MNPQDLANDAAGQAGGAGKKIAGKMARKAAGKALKFLKKIAKEFIKKLILVVGKSLLAILGPWVLGALAVVLVVAIILSAIPFADWFLGGNSRSESQKKADIQYEEKFKKAADKTVAEINNIEANAAWKANLMNTLKPSWGIPAALVRYHIVVKDKKVKLSDYDPDDLIQLFKPTFSYSTITDDMETIKTVTYCTTTDEEGNTHTTGPTTNITSTARPAHKVLSAATFNYGNMNIKPLKRYYPGGTETKTDQWDETGTSSSGDCTTTSYRQYEHTTVDDRFQPVLNIDGPKFQSVLIGQGIKQEDMKLVYEFIKTADPTWNPYLYGGNGSGNGLGGYAGQAKVSEAVMRWEPLVRKYAIIYGIEDQVNLILAVIQQESGGNHLDVMQSSESANLPPNTIIDPEVSIMYGVKHFASVFRSAGGDIKITLQAYNFGGGFIDYAQKRGGYSKEVAIEFSEMMAARYGWARYGDVNYVEHVLRYYTDWSNLTVGSDGQIFDVQEALNIMSKYMGLPYVWGGRTPSSGGFDCSGLLEFAFNKLGINLYGTAAIQYNKTVPVSESEAQPGDLVFWVTRGDFPSHVGMYLGNDSFINANNSKGVSISSVSNWNKLYPFLGYRRIVK</sequence>
<evidence type="ECO:0000313" key="8">
    <source>
        <dbReference type="Proteomes" id="UP000076796"/>
    </source>
</evidence>
<dbReference type="Proteomes" id="UP000076796">
    <property type="component" value="Unassembled WGS sequence"/>
</dbReference>
<evidence type="ECO:0000256" key="2">
    <source>
        <dbReference type="ARBA" id="ARBA00022670"/>
    </source>
</evidence>
<dbReference type="GO" id="GO:0008234">
    <property type="term" value="F:cysteine-type peptidase activity"/>
    <property type="evidence" value="ECO:0007669"/>
    <property type="project" value="UniProtKB-KW"/>
</dbReference>
<dbReference type="SUPFAM" id="SSF54001">
    <property type="entry name" value="Cysteine proteinases"/>
    <property type="match status" value="1"/>
</dbReference>
<evidence type="ECO:0000259" key="6">
    <source>
        <dbReference type="PROSITE" id="PS51935"/>
    </source>
</evidence>
<dbReference type="InterPro" id="IPR038765">
    <property type="entry name" value="Papain-like_cys_pep_sf"/>
</dbReference>
<feature type="domain" description="NlpC/P60" evidence="6">
    <location>
        <begin position="495"/>
        <end position="618"/>
    </location>
</feature>
<dbReference type="InterPro" id="IPR023346">
    <property type="entry name" value="Lysozyme-like_dom_sf"/>
</dbReference>
<reference evidence="7" key="1">
    <citation type="journal article" date="2016" name="Genome Announc.">
        <title>Draft genomes of two strains of Paenibacillus glucanolyticus with capability to degrade lignocellulose.</title>
        <authorList>
            <person name="Mathews S.L."/>
            <person name="Pawlak J."/>
            <person name="Grunden A.M."/>
        </authorList>
    </citation>
    <scope>NUCLEOTIDE SEQUENCE [LARGE SCALE GENOMIC DNA]</scope>
    <source>
        <strain evidence="7">SLM1</strain>
    </source>
</reference>
<keyword evidence="8" id="KW-1185">Reference proteome</keyword>
<dbReference type="InterPro" id="IPR047194">
    <property type="entry name" value="CwlT-like_lysozyme"/>
</dbReference>
<dbReference type="GO" id="GO:0006508">
    <property type="term" value="P:proteolysis"/>
    <property type="evidence" value="ECO:0007669"/>
    <property type="project" value="UniProtKB-KW"/>
</dbReference>
<name>A0A168EWR7_9BACL</name>
<evidence type="ECO:0000313" key="7">
    <source>
        <dbReference type="EMBL" id="KZS44899.1"/>
    </source>
</evidence>
<comment type="similarity">
    <text evidence="1">Belongs to the peptidase C40 family.</text>
</comment>
<evidence type="ECO:0000256" key="1">
    <source>
        <dbReference type="ARBA" id="ARBA00007074"/>
    </source>
</evidence>
<dbReference type="PANTHER" id="PTHR47053">
    <property type="entry name" value="MUREIN DD-ENDOPEPTIDASE MEPH-RELATED"/>
    <property type="match status" value="1"/>
</dbReference>
<dbReference type="Pfam" id="PF00877">
    <property type="entry name" value="NLPC_P60"/>
    <property type="match status" value="1"/>
</dbReference>
<dbReference type="EMBL" id="LWMH01000001">
    <property type="protein sequence ID" value="KZS44899.1"/>
    <property type="molecule type" value="Genomic_DNA"/>
</dbReference>
<keyword evidence="4" id="KW-0788">Thiol protease</keyword>
<protein>
    <recommendedName>
        <fullName evidence="6">NlpC/P60 domain-containing protein</fullName>
    </recommendedName>
</protein>
<evidence type="ECO:0000256" key="3">
    <source>
        <dbReference type="ARBA" id="ARBA00022801"/>
    </source>
</evidence>
<dbReference type="InterPro" id="IPR000064">
    <property type="entry name" value="NLP_P60_dom"/>
</dbReference>
<evidence type="ECO:0000256" key="5">
    <source>
        <dbReference type="SAM" id="Phobius"/>
    </source>
</evidence>
<dbReference type="RefSeq" id="WP_063477403.1">
    <property type="nucleotide sequence ID" value="NZ_LWMH01000001.1"/>
</dbReference>
<keyword evidence="3" id="KW-0378">Hydrolase</keyword>
<dbReference type="Gene3D" id="1.10.530.10">
    <property type="match status" value="1"/>
</dbReference>
<feature type="transmembrane region" description="Helical" evidence="5">
    <location>
        <begin position="67"/>
        <end position="88"/>
    </location>
</feature>
<dbReference type="SUPFAM" id="SSF53955">
    <property type="entry name" value="Lysozyme-like"/>
    <property type="match status" value="1"/>
</dbReference>
<dbReference type="CDD" id="cd16891">
    <property type="entry name" value="CwlT-like"/>
    <property type="match status" value="1"/>
</dbReference>
<dbReference type="Gene3D" id="3.90.1720.10">
    <property type="entry name" value="endopeptidase domain like (from Nostoc punctiforme)"/>
    <property type="match status" value="1"/>
</dbReference>
<keyword evidence="2" id="KW-0645">Protease</keyword>
<keyword evidence="5" id="KW-0472">Membrane</keyword>
<comment type="caution">
    <text evidence="7">The sequence shown here is derived from an EMBL/GenBank/DDBJ whole genome shotgun (WGS) entry which is preliminary data.</text>
</comment>
<dbReference type="Pfam" id="PF13702">
    <property type="entry name" value="Lysozyme_like"/>
    <property type="match status" value="1"/>
</dbReference>
<proteinExistence type="inferred from homology"/>